<accession>A0AAV6W5H4</accession>
<reference evidence="2 3" key="1">
    <citation type="journal article" date="2022" name="Nat. Ecol. Evol.">
        <title>A masculinizing supergene underlies an exaggerated male reproductive morph in a spider.</title>
        <authorList>
            <person name="Hendrickx F."/>
            <person name="De Corte Z."/>
            <person name="Sonet G."/>
            <person name="Van Belleghem S.M."/>
            <person name="Kostlbacher S."/>
            <person name="Vangestel C."/>
        </authorList>
    </citation>
    <scope>NUCLEOTIDE SEQUENCE [LARGE SCALE GENOMIC DNA]</scope>
    <source>
        <strain evidence="2">W744_W776</strain>
    </source>
</reference>
<dbReference type="AlphaFoldDB" id="A0AAV6W5H4"/>
<protein>
    <submittedName>
        <fullName evidence="2">Uncharacterized protein</fullName>
    </submittedName>
</protein>
<evidence type="ECO:0000313" key="3">
    <source>
        <dbReference type="Proteomes" id="UP000827092"/>
    </source>
</evidence>
<sequence>MAQLAPDSMPTEMKVNWASSPGNTPKQDTSILAVAQIQRPTREPLPEIWTDTAANVAMQQPTKSSLELASSPALDSTSRCTVEHPYSMNKRADFGKLE</sequence>
<gene>
    <name evidence="2" type="ORF">JTE90_010416</name>
</gene>
<dbReference type="Proteomes" id="UP000827092">
    <property type="component" value="Unassembled WGS sequence"/>
</dbReference>
<dbReference type="EMBL" id="JAFNEN010000001">
    <property type="protein sequence ID" value="KAG8202051.1"/>
    <property type="molecule type" value="Genomic_DNA"/>
</dbReference>
<keyword evidence="3" id="KW-1185">Reference proteome</keyword>
<proteinExistence type="predicted"/>
<organism evidence="2 3">
    <name type="scientific">Oedothorax gibbosus</name>
    <dbReference type="NCBI Taxonomy" id="931172"/>
    <lineage>
        <taxon>Eukaryota</taxon>
        <taxon>Metazoa</taxon>
        <taxon>Ecdysozoa</taxon>
        <taxon>Arthropoda</taxon>
        <taxon>Chelicerata</taxon>
        <taxon>Arachnida</taxon>
        <taxon>Araneae</taxon>
        <taxon>Araneomorphae</taxon>
        <taxon>Entelegynae</taxon>
        <taxon>Araneoidea</taxon>
        <taxon>Linyphiidae</taxon>
        <taxon>Erigoninae</taxon>
        <taxon>Oedothorax</taxon>
    </lineage>
</organism>
<feature type="region of interest" description="Disordered" evidence="1">
    <location>
        <begin position="1"/>
        <end position="27"/>
    </location>
</feature>
<evidence type="ECO:0000313" key="2">
    <source>
        <dbReference type="EMBL" id="KAG8202051.1"/>
    </source>
</evidence>
<feature type="compositionally biased region" description="Polar residues" evidence="1">
    <location>
        <begin position="17"/>
        <end position="27"/>
    </location>
</feature>
<evidence type="ECO:0000256" key="1">
    <source>
        <dbReference type="SAM" id="MobiDB-lite"/>
    </source>
</evidence>
<name>A0AAV6W5H4_9ARAC</name>
<comment type="caution">
    <text evidence="2">The sequence shown here is derived from an EMBL/GenBank/DDBJ whole genome shotgun (WGS) entry which is preliminary data.</text>
</comment>